<dbReference type="SUPFAM" id="SSF52540">
    <property type="entry name" value="P-loop containing nucleoside triphosphate hydrolases"/>
    <property type="match status" value="1"/>
</dbReference>
<dbReference type="Proteomes" id="UP000601041">
    <property type="component" value="Unassembled WGS sequence"/>
</dbReference>
<dbReference type="Pfam" id="PF13304">
    <property type="entry name" value="AAA_21"/>
    <property type="match status" value="1"/>
</dbReference>
<evidence type="ECO:0000313" key="2">
    <source>
        <dbReference type="EMBL" id="CAD7047351.1"/>
    </source>
</evidence>
<keyword evidence="2" id="KW-0547">Nucleotide-binding</keyword>
<name>A0ABM8PT83_9HYPH</name>
<sequence length="511" mass="57109">MRFTVIPYSERAKKYETISGQDEVFLLRDNWDDYGFKTKCSLIYFDEEGERFDVGEVKIMQAGMTGGYTRMDEAFETLDPDYASLGQGQEYYENLLALKEEARFAILNNLRDVVWSAVIRAAVDDEQAYGTSLMRSVGEKRFAKLDSIVHHNPELTPFNFTYLFPGSTEKMSISVTPHSLPPSNIHVVIGRNGVGKTRLLTSISALLRNGRDKRLGRLRFKDEDETAPKDQFANLVTVAFSAFDKFEPPQRSAAGRLRSLKAGTKSGIEYTYVGLKKRVRRGEEQAIANKNEADLQKDFVGSTLRCLRSASRPRWQAAMRTLEADPLFAALQLSDLANLPVEEVEDRAGELFDTASSGHKIVLLTLTQLAEVVSERTLVLIDEPEAHLHPPLVMAFVRALSDLLIKRNGVAILATHSPVVAQEVPADCVSLMFRPGGSIQIERPEIETFAENLGALTREIFRVQVTESGHHNLIARIVNDAEDIDEVLDRFGNKVGAEGRALARTMLRTGR</sequence>
<comment type="caution">
    <text evidence="2">The sequence shown here is derived from an EMBL/GenBank/DDBJ whole genome shotgun (WGS) entry which is preliminary data.</text>
</comment>
<gene>
    <name evidence="2" type="ORF">RHAB21_03771</name>
</gene>
<feature type="domain" description="ATPase AAA-type core" evidence="1">
    <location>
        <begin position="343"/>
        <end position="420"/>
    </location>
</feature>
<accession>A0ABM8PT83</accession>
<reference evidence="2 3" key="1">
    <citation type="submission" date="2020-11" db="EMBL/GenBank/DDBJ databases">
        <authorList>
            <person name="Lassalle F."/>
        </authorList>
    </citation>
    <scope>NUCLEOTIDE SEQUENCE [LARGE SCALE GENOMIC DNA]</scope>
    <source>
        <strain evidence="2 3">AB21</strain>
    </source>
</reference>
<evidence type="ECO:0000259" key="1">
    <source>
        <dbReference type="Pfam" id="PF13304"/>
    </source>
</evidence>
<keyword evidence="2" id="KW-0067">ATP-binding</keyword>
<dbReference type="PANTHER" id="PTHR43581">
    <property type="entry name" value="ATP/GTP PHOSPHATASE"/>
    <property type="match status" value="1"/>
</dbReference>
<dbReference type="Gene3D" id="3.40.50.300">
    <property type="entry name" value="P-loop containing nucleotide triphosphate hydrolases"/>
    <property type="match status" value="1"/>
</dbReference>
<dbReference type="InterPro" id="IPR027417">
    <property type="entry name" value="P-loop_NTPase"/>
</dbReference>
<dbReference type="PANTHER" id="PTHR43581:SF4">
    <property type="entry name" value="ATP_GTP PHOSPHATASE"/>
    <property type="match status" value="1"/>
</dbReference>
<organism evidence="2 3">
    <name type="scientific">Pseudorhizobium halotolerans</name>
    <dbReference type="NCBI Taxonomy" id="1233081"/>
    <lineage>
        <taxon>Bacteria</taxon>
        <taxon>Pseudomonadati</taxon>
        <taxon>Pseudomonadota</taxon>
        <taxon>Alphaproteobacteria</taxon>
        <taxon>Hyphomicrobiales</taxon>
        <taxon>Rhizobiaceae</taxon>
        <taxon>Rhizobium/Agrobacterium group</taxon>
        <taxon>Pseudorhizobium</taxon>
    </lineage>
</organism>
<protein>
    <submittedName>
        <fullName evidence="2">ATP-binding protein</fullName>
    </submittedName>
</protein>
<dbReference type="EMBL" id="CABFWE030000011">
    <property type="protein sequence ID" value="CAD7047351.1"/>
    <property type="molecule type" value="Genomic_DNA"/>
</dbReference>
<evidence type="ECO:0000313" key="3">
    <source>
        <dbReference type="Proteomes" id="UP000601041"/>
    </source>
</evidence>
<dbReference type="InterPro" id="IPR003959">
    <property type="entry name" value="ATPase_AAA_core"/>
</dbReference>
<keyword evidence="3" id="KW-1185">Reference proteome</keyword>
<dbReference type="RefSeq" id="WP_142588890.1">
    <property type="nucleotide sequence ID" value="NZ_CABFWE030000011.1"/>
</dbReference>
<proteinExistence type="predicted"/>
<dbReference type="GO" id="GO:0005524">
    <property type="term" value="F:ATP binding"/>
    <property type="evidence" value="ECO:0007669"/>
    <property type="project" value="UniProtKB-KW"/>
</dbReference>
<dbReference type="InterPro" id="IPR051396">
    <property type="entry name" value="Bact_Antivir_Def_Nuclease"/>
</dbReference>